<proteinExistence type="inferred from homology"/>
<dbReference type="GO" id="GO:0005737">
    <property type="term" value="C:cytoplasm"/>
    <property type="evidence" value="ECO:0007669"/>
    <property type="project" value="TreeGrafter"/>
</dbReference>
<dbReference type="Gene3D" id="3.90.640.90">
    <property type="entry name" value="Anti-proliferative protein, N-terminal domain"/>
    <property type="match status" value="1"/>
</dbReference>
<keyword evidence="5" id="KW-1185">Reference proteome</keyword>
<dbReference type="SMART" id="SM00099">
    <property type="entry name" value="btg1"/>
    <property type="match status" value="1"/>
</dbReference>
<dbReference type="InterPro" id="IPR002087">
    <property type="entry name" value="Anti_prolifrtn"/>
</dbReference>
<feature type="region of interest" description="Disordered" evidence="2">
    <location>
        <begin position="144"/>
        <end position="176"/>
    </location>
</feature>
<reference evidence="4 5" key="1">
    <citation type="journal article" date="2015" name="Genome Biol. Evol.">
        <title>Phylogenomic analyses indicate that early fungi evolved digesting cell walls of algal ancestors of land plants.</title>
        <authorList>
            <person name="Chang Y."/>
            <person name="Wang S."/>
            <person name="Sekimoto S."/>
            <person name="Aerts A.L."/>
            <person name="Choi C."/>
            <person name="Clum A."/>
            <person name="LaButti K.M."/>
            <person name="Lindquist E.A."/>
            <person name="Yee Ngan C."/>
            <person name="Ohm R.A."/>
            <person name="Salamov A.A."/>
            <person name="Grigoriev I.V."/>
            <person name="Spatafora J.W."/>
            <person name="Berbee M.L."/>
        </authorList>
    </citation>
    <scope>NUCLEOTIDE SEQUENCE [LARGE SCALE GENOMIC DNA]</scope>
    <source>
        <strain evidence="4 5">JEL478</strain>
    </source>
</reference>
<dbReference type="GO" id="GO:0005634">
    <property type="term" value="C:nucleus"/>
    <property type="evidence" value="ECO:0007669"/>
    <property type="project" value="TreeGrafter"/>
</dbReference>
<evidence type="ECO:0000259" key="3">
    <source>
        <dbReference type="SMART" id="SM00099"/>
    </source>
</evidence>
<name>A0A139ACI4_GONPJ</name>
<dbReference type="OrthoDB" id="19928at2759"/>
<dbReference type="STRING" id="1344416.A0A139ACI4"/>
<dbReference type="AlphaFoldDB" id="A0A139ACI4"/>
<evidence type="ECO:0000256" key="1">
    <source>
        <dbReference type="ARBA" id="ARBA00007989"/>
    </source>
</evidence>
<feature type="domain" description="Anti-proliferative protein" evidence="3">
    <location>
        <begin position="1"/>
        <end position="120"/>
    </location>
</feature>
<organism evidence="4 5">
    <name type="scientific">Gonapodya prolifera (strain JEL478)</name>
    <name type="common">Monoblepharis prolifera</name>
    <dbReference type="NCBI Taxonomy" id="1344416"/>
    <lineage>
        <taxon>Eukaryota</taxon>
        <taxon>Fungi</taxon>
        <taxon>Fungi incertae sedis</taxon>
        <taxon>Chytridiomycota</taxon>
        <taxon>Chytridiomycota incertae sedis</taxon>
        <taxon>Monoblepharidomycetes</taxon>
        <taxon>Monoblepharidales</taxon>
        <taxon>Gonapodyaceae</taxon>
        <taxon>Gonapodya</taxon>
    </lineage>
</organism>
<sequence length="224" mass="24938">MHEEIHHASHFLSRYISTRFPSTVADRFAHTLSGVLASRYTGHWYPNAPLRGSAYRCLTNFHHIPDPAILRAGQEVKREMEQDDPKGAMEWRVEDLLDCFPGELVVWVDPYSVTYRVSDRTAPTPIFERRTALEFERRLAGRGITISAPPSSTPVHAHAPSDVMSPRPPTAPLKSRSIPQDLVGVPPAALGVWAPGDMGGQQVEVRGMGMDPGPSPWDDEWVAR</sequence>
<dbReference type="OMA" id="PYRGNGF"/>
<dbReference type="SUPFAM" id="SSF160696">
    <property type="entry name" value="BTG domain-like"/>
    <property type="match status" value="1"/>
</dbReference>
<comment type="similarity">
    <text evidence="1">Belongs to the BTG family.</text>
</comment>
<gene>
    <name evidence="4" type="ORF">M427DRAFT_57638</name>
</gene>
<evidence type="ECO:0000313" key="5">
    <source>
        <dbReference type="Proteomes" id="UP000070544"/>
    </source>
</evidence>
<evidence type="ECO:0000313" key="4">
    <source>
        <dbReference type="EMBL" id="KXS14458.1"/>
    </source>
</evidence>
<dbReference type="Proteomes" id="UP000070544">
    <property type="component" value="Unassembled WGS sequence"/>
</dbReference>
<dbReference type="InterPro" id="IPR036054">
    <property type="entry name" value="BTG-like_sf"/>
</dbReference>
<dbReference type="PANTHER" id="PTHR22978:SF22">
    <property type="entry name" value="BTG FAMILY PROTEIN"/>
    <property type="match status" value="1"/>
</dbReference>
<dbReference type="PANTHER" id="PTHR22978">
    <property type="entry name" value="B-CELL TRANSLOCATION GENE"/>
    <property type="match status" value="1"/>
</dbReference>
<accession>A0A139ACI4</accession>
<dbReference type="InterPro" id="IPR033332">
    <property type="entry name" value="BTG"/>
</dbReference>
<protein>
    <submittedName>
        <fullName evidence="4">BTG-domain-containing protein</fullName>
    </submittedName>
</protein>
<evidence type="ECO:0000256" key="2">
    <source>
        <dbReference type="SAM" id="MobiDB-lite"/>
    </source>
</evidence>
<dbReference type="EMBL" id="KQ965769">
    <property type="protein sequence ID" value="KXS14458.1"/>
    <property type="molecule type" value="Genomic_DNA"/>
</dbReference>
<dbReference type="Pfam" id="PF07742">
    <property type="entry name" value="BTG"/>
    <property type="match status" value="1"/>
</dbReference>